<name>X1SRY4_9ZZZZ</name>
<proteinExistence type="predicted"/>
<gene>
    <name evidence="2" type="ORF">S12H4_24448</name>
</gene>
<dbReference type="EMBL" id="BARW01013273">
    <property type="protein sequence ID" value="GAI78105.1"/>
    <property type="molecule type" value="Genomic_DNA"/>
</dbReference>
<evidence type="ECO:0000259" key="1">
    <source>
        <dbReference type="Pfam" id="PF03070"/>
    </source>
</evidence>
<comment type="caution">
    <text evidence="2">The sequence shown here is derived from an EMBL/GenBank/DDBJ whole genome shotgun (WGS) entry which is preliminary data.</text>
</comment>
<dbReference type="Gene3D" id="1.20.910.10">
    <property type="entry name" value="Heme oxygenase-like"/>
    <property type="match status" value="1"/>
</dbReference>
<protein>
    <recommendedName>
        <fullName evidence="1">Thiaminase-2/PQQC domain-containing protein</fullName>
    </recommendedName>
</protein>
<sequence length="131" mass="15173">MRDMLEIAHLEATSEFESYERLLGNLGYTIEDALRSEPTLTNISYGSFLLATSSLKTFWEGLAATLPCFWTYAEIAKFHKDRLNENQNRLYSEWASVYLTESYLALVSRLKGLLDEANNIEYEKLREPFLT</sequence>
<accession>X1SRY4</accession>
<reference evidence="2" key="1">
    <citation type="journal article" date="2014" name="Front. Microbiol.">
        <title>High frequency of phylogenetically diverse reductive dehalogenase-homologous genes in deep subseafloor sedimentary metagenomes.</title>
        <authorList>
            <person name="Kawai M."/>
            <person name="Futagami T."/>
            <person name="Toyoda A."/>
            <person name="Takaki Y."/>
            <person name="Nishi S."/>
            <person name="Hori S."/>
            <person name="Arai W."/>
            <person name="Tsubouchi T."/>
            <person name="Morono Y."/>
            <person name="Uchiyama I."/>
            <person name="Ito T."/>
            <person name="Fujiyama A."/>
            <person name="Inagaki F."/>
            <person name="Takami H."/>
        </authorList>
    </citation>
    <scope>NUCLEOTIDE SEQUENCE</scope>
    <source>
        <strain evidence="2">Expedition CK06-06</strain>
    </source>
</reference>
<organism evidence="2">
    <name type="scientific">marine sediment metagenome</name>
    <dbReference type="NCBI Taxonomy" id="412755"/>
    <lineage>
        <taxon>unclassified sequences</taxon>
        <taxon>metagenomes</taxon>
        <taxon>ecological metagenomes</taxon>
    </lineage>
</organism>
<dbReference type="InterPro" id="IPR004305">
    <property type="entry name" value="Thiaminase-2/PQQC"/>
</dbReference>
<dbReference type="AlphaFoldDB" id="X1SRY4"/>
<dbReference type="InterPro" id="IPR016084">
    <property type="entry name" value="Haem_Oase-like_multi-hlx"/>
</dbReference>
<feature type="domain" description="Thiaminase-2/PQQC" evidence="1">
    <location>
        <begin position="4"/>
        <end position="120"/>
    </location>
</feature>
<evidence type="ECO:0000313" key="2">
    <source>
        <dbReference type="EMBL" id="GAI78105.1"/>
    </source>
</evidence>
<dbReference type="Pfam" id="PF03070">
    <property type="entry name" value="TENA_THI-4"/>
    <property type="match status" value="1"/>
</dbReference>
<dbReference type="SUPFAM" id="SSF48613">
    <property type="entry name" value="Heme oxygenase-like"/>
    <property type="match status" value="1"/>
</dbReference>
<feature type="non-terminal residue" evidence="2">
    <location>
        <position position="131"/>
    </location>
</feature>